<reference evidence="1 2" key="1">
    <citation type="submission" date="2018-01" db="EMBL/GenBank/DDBJ databases">
        <authorList>
            <person name="Clerissi C."/>
        </authorList>
    </citation>
    <scope>NUCLEOTIDE SEQUENCE [LARGE SCALE GENOMIC DNA]</scope>
    <source>
        <strain evidence="1">Cupriavidus taiwanensis STM 6021</strain>
    </source>
</reference>
<proteinExistence type="predicted"/>
<protein>
    <submittedName>
        <fullName evidence="1">Uncharacterized protein</fullName>
    </submittedName>
</protein>
<gene>
    <name evidence="1" type="ORF">CBM2594_B10336</name>
</gene>
<accession>A0A7Z7JCX8</accession>
<name>A0A7Z7JCX8_9BURK</name>
<dbReference type="EMBL" id="LT978514">
    <property type="protein sequence ID" value="SPC21232.1"/>
    <property type="molecule type" value="Genomic_DNA"/>
</dbReference>
<dbReference type="AlphaFoldDB" id="A0A7Z7JCX8"/>
<organism evidence="1 2">
    <name type="scientific">Cupriavidus taiwanensis</name>
    <dbReference type="NCBI Taxonomy" id="164546"/>
    <lineage>
        <taxon>Bacteria</taxon>
        <taxon>Pseudomonadati</taxon>
        <taxon>Pseudomonadota</taxon>
        <taxon>Betaproteobacteria</taxon>
        <taxon>Burkholderiales</taxon>
        <taxon>Burkholderiaceae</taxon>
        <taxon>Cupriavidus</taxon>
    </lineage>
</organism>
<evidence type="ECO:0000313" key="2">
    <source>
        <dbReference type="Proteomes" id="UP000257139"/>
    </source>
</evidence>
<dbReference type="Proteomes" id="UP000257139">
    <property type="component" value="Chromosome CBM2594_b"/>
</dbReference>
<sequence length="48" mass="5121">MVSISAPTFQIGMTKFGNACQGSAPVPHINFLNSHCEDTELPFAAALR</sequence>
<evidence type="ECO:0000313" key="1">
    <source>
        <dbReference type="EMBL" id="SPC21232.1"/>
    </source>
</evidence>